<dbReference type="AlphaFoldDB" id="A0A8H7VGR2"/>
<sequence>MRICGHVGIPRKNCGAKHGVRLGHSIQIIMLKVVELVEIDYRQDALQIKYSFKHMNLSAYKKQRKKEANKVALDVANSIITFEMVCYIVDHSRTMESVQHITTQNNQVSSPSLSLSLPSSSGTRLLDLQDATFQEYNRNAKLFLQNYKKLDCNQLEQVGAILKQSSSLFEKIINPQKGPGKQK</sequence>
<keyword evidence="2" id="KW-1185">Reference proteome</keyword>
<dbReference type="OrthoDB" id="2430203at2759"/>
<accession>A0A8H7VGR2</accession>
<organism evidence="1 2">
    <name type="scientific">Circinella minor</name>
    <dbReference type="NCBI Taxonomy" id="1195481"/>
    <lineage>
        <taxon>Eukaryota</taxon>
        <taxon>Fungi</taxon>
        <taxon>Fungi incertae sedis</taxon>
        <taxon>Mucoromycota</taxon>
        <taxon>Mucoromycotina</taxon>
        <taxon>Mucoromycetes</taxon>
        <taxon>Mucorales</taxon>
        <taxon>Lichtheimiaceae</taxon>
        <taxon>Circinella</taxon>
    </lineage>
</organism>
<evidence type="ECO:0000313" key="1">
    <source>
        <dbReference type="EMBL" id="KAG2215873.1"/>
    </source>
</evidence>
<proteinExistence type="predicted"/>
<evidence type="ECO:0000313" key="2">
    <source>
        <dbReference type="Proteomes" id="UP000646827"/>
    </source>
</evidence>
<gene>
    <name evidence="1" type="ORF">INT45_003288</name>
</gene>
<dbReference type="Proteomes" id="UP000646827">
    <property type="component" value="Unassembled WGS sequence"/>
</dbReference>
<reference evidence="1 2" key="1">
    <citation type="submission" date="2020-12" db="EMBL/GenBank/DDBJ databases">
        <title>Metabolic potential, ecology and presence of endohyphal bacteria is reflected in genomic diversity of Mucoromycotina.</title>
        <authorList>
            <person name="Muszewska A."/>
            <person name="Okrasinska A."/>
            <person name="Steczkiewicz K."/>
            <person name="Drgas O."/>
            <person name="Orlowska M."/>
            <person name="Perlinska-Lenart U."/>
            <person name="Aleksandrzak-Piekarczyk T."/>
            <person name="Szatraj K."/>
            <person name="Zielenkiewicz U."/>
            <person name="Pilsyk S."/>
            <person name="Malc E."/>
            <person name="Mieczkowski P."/>
            <person name="Kruszewska J.S."/>
            <person name="Biernat P."/>
            <person name="Pawlowska J."/>
        </authorList>
    </citation>
    <scope>NUCLEOTIDE SEQUENCE [LARGE SCALE GENOMIC DNA]</scope>
    <source>
        <strain evidence="1 2">CBS 142.35</strain>
    </source>
</reference>
<comment type="caution">
    <text evidence="1">The sequence shown here is derived from an EMBL/GenBank/DDBJ whole genome shotgun (WGS) entry which is preliminary data.</text>
</comment>
<dbReference type="EMBL" id="JAEPRB010000477">
    <property type="protein sequence ID" value="KAG2215873.1"/>
    <property type="molecule type" value="Genomic_DNA"/>
</dbReference>
<name>A0A8H7VGR2_9FUNG</name>
<protein>
    <submittedName>
        <fullName evidence="1">Uncharacterized protein</fullName>
    </submittedName>
</protein>